<dbReference type="PANTHER" id="PTHR30529:SF7">
    <property type="entry name" value="CYTOCHROME B561 BACTERIAL_NI-HYDROGENASE DOMAIN-CONTAINING PROTEIN"/>
    <property type="match status" value="1"/>
</dbReference>
<dbReference type="Proteomes" id="UP000050580">
    <property type="component" value="Unassembled WGS sequence"/>
</dbReference>
<evidence type="ECO:0000256" key="8">
    <source>
        <dbReference type="ARBA" id="ARBA00022982"/>
    </source>
</evidence>
<evidence type="ECO:0000256" key="13">
    <source>
        <dbReference type="SAM" id="Phobius"/>
    </source>
</evidence>
<evidence type="ECO:0000256" key="11">
    <source>
        <dbReference type="ARBA" id="ARBA00023136"/>
    </source>
</evidence>
<keyword evidence="10" id="KW-0408">Iron</keyword>
<gene>
    <name evidence="15" type="ORF">AAV94_05870</name>
</gene>
<keyword evidence="11 13" id="KW-0472">Membrane</keyword>
<keyword evidence="9 13" id="KW-1133">Transmembrane helix</keyword>
<proteinExistence type="inferred from homology"/>
<dbReference type="AlphaFoldDB" id="A0A0U1Q0N6"/>
<comment type="caution">
    <text evidence="15">The sequence shown here is derived from an EMBL/GenBank/DDBJ whole genome shotgun (WGS) entry which is preliminary data.</text>
</comment>
<dbReference type="GO" id="GO:0046872">
    <property type="term" value="F:metal ion binding"/>
    <property type="evidence" value="ECO:0007669"/>
    <property type="project" value="UniProtKB-KW"/>
</dbReference>
<feature type="transmembrane region" description="Helical" evidence="13">
    <location>
        <begin position="24"/>
        <end position="48"/>
    </location>
</feature>
<evidence type="ECO:0000313" key="15">
    <source>
        <dbReference type="EMBL" id="KKW68329.1"/>
    </source>
</evidence>
<comment type="cofactor">
    <cofactor evidence="1">
        <name>heme b</name>
        <dbReference type="ChEBI" id="CHEBI:60344"/>
    </cofactor>
</comment>
<evidence type="ECO:0000256" key="10">
    <source>
        <dbReference type="ARBA" id="ARBA00023004"/>
    </source>
</evidence>
<evidence type="ECO:0000256" key="9">
    <source>
        <dbReference type="ARBA" id="ARBA00022989"/>
    </source>
</evidence>
<dbReference type="EMBL" id="LBNQ01000020">
    <property type="protein sequence ID" value="KKW68329.1"/>
    <property type="molecule type" value="Genomic_DNA"/>
</dbReference>
<keyword evidence="7" id="KW-0479">Metal-binding</keyword>
<feature type="transmembrane region" description="Helical" evidence="13">
    <location>
        <begin position="161"/>
        <end position="183"/>
    </location>
</feature>
<dbReference type="PANTHER" id="PTHR30529">
    <property type="entry name" value="CYTOCHROME B561"/>
    <property type="match status" value="1"/>
</dbReference>
<evidence type="ECO:0000259" key="14">
    <source>
        <dbReference type="Pfam" id="PF01292"/>
    </source>
</evidence>
<feature type="domain" description="Cytochrome b561 bacterial/Ni-hydrogenase" evidence="14">
    <location>
        <begin position="17"/>
        <end position="194"/>
    </location>
</feature>
<keyword evidence="4" id="KW-1003">Cell membrane</keyword>
<keyword evidence="6 13" id="KW-0812">Transmembrane</keyword>
<evidence type="ECO:0000313" key="16">
    <source>
        <dbReference type="Proteomes" id="UP000050580"/>
    </source>
</evidence>
<accession>A0A0U1Q0N6</accession>
<feature type="transmembrane region" description="Helical" evidence="13">
    <location>
        <begin position="91"/>
        <end position="116"/>
    </location>
</feature>
<dbReference type="GO" id="GO:0022904">
    <property type="term" value="P:respiratory electron transport chain"/>
    <property type="evidence" value="ECO:0007669"/>
    <property type="project" value="InterPro"/>
</dbReference>
<evidence type="ECO:0000256" key="1">
    <source>
        <dbReference type="ARBA" id="ARBA00001970"/>
    </source>
</evidence>
<keyword evidence="8" id="KW-0249">Electron transport</keyword>
<feature type="transmembrane region" description="Helical" evidence="13">
    <location>
        <begin position="60"/>
        <end position="79"/>
    </location>
</feature>
<keyword evidence="3" id="KW-0813">Transport</keyword>
<dbReference type="InterPro" id="IPR016174">
    <property type="entry name" value="Di-haem_cyt_TM"/>
</dbReference>
<evidence type="ECO:0000256" key="5">
    <source>
        <dbReference type="ARBA" id="ARBA00022617"/>
    </source>
</evidence>
<comment type="subcellular location">
    <subcellularLocation>
        <location evidence="2">Cell membrane</location>
        <topology evidence="2">Multi-pass membrane protein</topology>
    </subcellularLocation>
</comment>
<evidence type="ECO:0000256" key="4">
    <source>
        <dbReference type="ARBA" id="ARBA00022475"/>
    </source>
</evidence>
<dbReference type="STRING" id="1610491.AAV94_05870"/>
<name>A0A0U1Q0N6_9BURK</name>
<sequence length="198" mass="21796">MPSMPASTNPWLDTPQRYGRISRILHWSMALLFAWQFAGMILKVLLGWHPRDSWMLGTHAHVGFALLLVLSLRAAWALGNLRNRPSYGSGFIARCAGAGHCMLYVLMLLVPATALLRQYGSGRGFTWLGQIPVFAPGTPQPELVARINGTSDALGATAHGFLGWLLLALIVGHIAMVLVHHCIWKDDTARRMLGASRY</sequence>
<evidence type="ECO:0000256" key="12">
    <source>
        <dbReference type="ARBA" id="ARBA00037975"/>
    </source>
</evidence>
<dbReference type="GO" id="GO:0005886">
    <property type="term" value="C:plasma membrane"/>
    <property type="evidence" value="ECO:0007669"/>
    <property type="project" value="UniProtKB-SubCell"/>
</dbReference>
<comment type="similarity">
    <text evidence="12">Belongs to the cytochrome b561 family.</text>
</comment>
<evidence type="ECO:0000256" key="2">
    <source>
        <dbReference type="ARBA" id="ARBA00004651"/>
    </source>
</evidence>
<evidence type="ECO:0000256" key="7">
    <source>
        <dbReference type="ARBA" id="ARBA00022723"/>
    </source>
</evidence>
<dbReference type="InterPro" id="IPR011577">
    <property type="entry name" value="Cyt_b561_bac/Ni-Hgenase"/>
</dbReference>
<dbReference type="Pfam" id="PF01292">
    <property type="entry name" value="Ni_hydr_CYTB"/>
    <property type="match status" value="1"/>
</dbReference>
<organism evidence="15 16">
    <name type="scientific">Lampropedia cohaerens</name>
    <dbReference type="NCBI Taxonomy" id="1610491"/>
    <lineage>
        <taxon>Bacteria</taxon>
        <taxon>Pseudomonadati</taxon>
        <taxon>Pseudomonadota</taxon>
        <taxon>Betaproteobacteria</taxon>
        <taxon>Burkholderiales</taxon>
        <taxon>Comamonadaceae</taxon>
        <taxon>Lampropedia</taxon>
    </lineage>
</organism>
<dbReference type="InterPro" id="IPR052168">
    <property type="entry name" value="Cytochrome_b561_oxidase"/>
</dbReference>
<keyword evidence="16" id="KW-1185">Reference proteome</keyword>
<dbReference type="GO" id="GO:0009055">
    <property type="term" value="F:electron transfer activity"/>
    <property type="evidence" value="ECO:0007669"/>
    <property type="project" value="InterPro"/>
</dbReference>
<evidence type="ECO:0000256" key="3">
    <source>
        <dbReference type="ARBA" id="ARBA00022448"/>
    </source>
</evidence>
<keyword evidence="5" id="KW-0349">Heme</keyword>
<protein>
    <recommendedName>
        <fullName evidence="14">Cytochrome b561 bacterial/Ni-hydrogenase domain-containing protein</fullName>
    </recommendedName>
</protein>
<dbReference type="SUPFAM" id="SSF81342">
    <property type="entry name" value="Transmembrane di-heme cytochromes"/>
    <property type="match status" value="1"/>
</dbReference>
<evidence type="ECO:0000256" key="6">
    <source>
        <dbReference type="ARBA" id="ARBA00022692"/>
    </source>
</evidence>
<reference evidence="15 16" key="1">
    <citation type="submission" date="2015-05" db="EMBL/GenBank/DDBJ databases">
        <title>Draft genome sequence of Lampropedia sp. CT6, isolated from the microbial mat of a hot water spring, located at Manikaran, India.</title>
        <authorList>
            <person name="Tripathi C."/>
            <person name="Rani P."/>
            <person name="Mahato N.K."/>
            <person name="Lal R."/>
        </authorList>
    </citation>
    <scope>NUCLEOTIDE SEQUENCE [LARGE SCALE GENOMIC DNA]</scope>
    <source>
        <strain evidence="15 16">CT6</strain>
    </source>
</reference>
<dbReference type="GO" id="GO:0020037">
    <property type="term" value="F:heme binding"/>
    <property type="evidence" value="ECO:0007669"/>
    <property type="project" value="TreeGrafter"/>
</dbReference>